<feature type="domain" description="SpaA-like prealbumin fold" evidence="4">
    <location>
        <begin position="1136"/>
        <end position="1238"/>
    </location>
</feature>
<evidence type="ECO:0000259" key="4">
    <source>
        <dbReference type="Pfam" id="PF17802"/>
    </source>
</evidence>
<evidence type="ECO:0000313" key="5">
    <source>
        <dbReference type="EMBL" id="EOH91698.1"/>
    </source>
</evidence>
<accession>R2Q8U4</accession>
<keyword evidence="3" id="KW-0732">Signal</keyword>
<dbReference type="RefSeq" id="WP_010757982.1">
    <property type="nucleotide sequence ID" value="NZ_ASWD01000001.1"/>
</dbReference>
<evidence type="ECO:0000256" key="1">
    <source>
        <dbReference type="SAM" id="MobiDB-lite"/>
    </source>
</evidence>
<feature type="region of interest" description="Disordered" evidence="1">
    <location>
        <begin position="36"/>
        <end position="109"/>
    </location>
</feature>
<feature type="compositionally biased region" description="Polar residues" evidence="1">
    <location>
        <begin position="60"/>
        <end position="78"/>
    </location>
</feature>
<dbReference type="EMBL" id="AJAQ01000033">
    <property type="protein sequence ID" value="EOH91698.1"/>
    <property type="molecule type" value="Genomic_DNA"/>
</dbReference>
<comment type="caution">
    <text evidence="5">The sequence shown here is derived from an EMBL/GenBank/DDBJ whole genome shotgun (WGS) entry which is preliminary data.</text>
</comment>
<protein>
    <recommendedName>
        <fullName evidence="4">SpaA-like prealbumin fold domain-containing protein</fullName>
    </recommendedName>
</protein>
<dbReference type="InterPro" id="IPR013783">
    <property type="entry name" value="Ig-like_fold"/>
</dbReference>
<dbReference type="InterPro" id="IPR041033">
    <property type="entry name" value="SpaA_PFL_dom_1"/>
</dbReference>
<proteinExistence type="predicted"/>
<feature type="domain" description="SpaA-like prealbumin fold" evidence="4">
    <location>
        <begin position="619"/>
        <end position="688"/>
    </location>
</feature>
<reference evidence="5 6" key="1">
    <citation type="submission" date="2013-02" db="EMBL/GenBank/DDBJ databases">
        <title>The Genome Sequence of Enterococcus pallens BAA-351.</title>
        <authorList>
            <consortium name="The Broad Institute Genome Sequencing Platform"/>
            <consortium name="The Broad Institute Genome Sequencing Center for Infectious Disease"/>
            <person name="Earl A.M."/>
            <person name="Gilmore M.S."/>
            <person name="Lebreton F."/>
            <person name="Walker B."/>
            <person name="Young S.K."/>
            <person name="Zeng Q."/>
            <person name="Gargeya S."/>
            <person name="Fitzgerald M."/>
            <person name="Haas B."/>
            <person name="Abouelleil A."/>
            <person name="Alvarado L."/>
            <person name="Arachchi H.M."/>
            <person name="Berlin A.M."/>
            <person name="Chapman S.B."/>
            <person name="Dewar J."/>
            <person name="Goldberg J."/>
            <person name="Griggs A."/>
            <person name="Gujja S."/>
            <person name="Hansen M."/>
            <person name="Howarth C."/>
            <person name="Imamovic A."/>
            <person name="Larimer J."/>
            <person name="McCowan C."/>
            <person name="Murphy C."/>
            <person name="Neiman D."/>
            <person name="Pearson M."/>
            <person name="Priest M."/>
            <person name="Roberts A."/>
            <person name="Saif S."/>
            <person name="Shea T."/>
            <person name="Sisk P."/>
            <person name="Sykes S."/>
            <person name="Wortman J."/>
            <person name="Nusbaum C."/>
            <person name="Birren B."/>
        </authorList>
    </citation>
    <scope>NUCLEOTIDE SEQUENCE [LARGE SCALE GENOMIC DNA]</scope>
    <source>
        <strain evidence="5 6">ATCC BAA-351</strain>
    </source>
</reference>
<evidence type="ECO:0000256" key="3">
    <source>
        <dbReference type="SAM" id="SignalP"/>
    </source>
</evidence>
<gene>
    <name evidence="5" type="ORF">UAU_03000</name>
</gene>
<dbReference type="HOGENOM" id="CLU_256639_0_0_9"/>
<name>R2Q8U4_9ENTE</name>
<dbReference type="PATRIC" id="fig|1158607.3.peg.2981"/>
<feature type="compositionally biased region" description="Basic and acidic residues" evidence="1">
    <location>
        <begin position="79"/>
        <end position="95"/>
    </location>
</feature>
<dbReference type="Gene3D" id="2.60.40.10">
    <property type="entry name" value="Immunoglobulins"/>
    <property type="match status" value="2"/>
</dbReference>
<keyword evidence="2" id="KW-0472">Membrane</keyword>
<dbReference type="STRING" id="160454.RV10_GL001471"/>
<feature type="transmembrane region" description="Helical" evidence="2">
    <location>
        <begin position="1277"/>
        <end position="1297"/>
    </location>
</feature>
<keyword evidence="6" id="KW-1185">Reference proteome</keyword>
<keyword evidence="2" id="KW-0812">Transmembrane</keyword>
<dbReference type="OrthoDB" id="2177580at2"/>
<feature type="chain" id="PRO_5004354942" description="SpaA-like prealbumin fold domain-containing protein" evidence="3">
    <location>
        <begin position="33"/>
        <end position="1305"/>
    </location>
</feature>
<sequence>MMRWNWIKCTKLFSFLLIVLLLLQLVPPIVQAQQQLSNETTMAESTSEQTKNTIERSNEPIVSSDTGEQQVKNITVPSTEKEAASTKDSQQKEKVSSQQRAGEQKNSKDISQFVTVHDWSIYQDVNQPLSQTTPAKSGENYTFDFTWSLSGLSGLQAGDEFKLKLPENEHWGFWSVVSSTPVNFTAKVKIDGVEKDVILGQWYWQGISATEYAIVVEFGAGVETTGLDITSITGVKFTIPDSLKNQTVIGEDKIQQVTFGGSAKTIKFEKLNEEPNKGYEFKYSPNQSNNNIIYDINVNLANAIELGGDYVNWDDNPTGFYLDGSYRNYWGEKISKLDSQMYVEDQLDPQVVVNSLDISALAYRPIQMDADIHNQQKGGITDGYAVYRSYVLKDNGLGPVYRQAGGAEDVQLPKSEYSFIKLEQENMSKTEFRHAIQTNPYQYGIYEEKINDQPVRTIMINFGNVSEKNDRIPSLSQMTDTQYAAGTRTITRKSSNTNVQVPEFAVKAADFCIRNNLNSEDQREWLEDYFTLVYGDSNVVDGQALTYNISMNLGYRPEDIQYDDKGDPIAKQNTAHLWYKYEAGGLRTDFEEGTTLPVKAEGTVKNPYGEIAINASTARLVKLDQDTYEPMNDVAFRLEKETSNNQWDAVGTYTTENYKELKGVIQTGVLEDGTYRFVEVTTPEGYDKTLSINYDKVLKEVVSEKFEISASSNGQMVYVYNKKKAQAQYREQHWVQSEGTGESQSDFSLRLEESKVGFVGETVEGIPKNFVGYQYKDIEGMTVKSGEVTTAADGTLVLKLYYVKDDEAIPFTINKLDAFNQPMPSVNDVGEPLAQGAAVFDVYLLVGWPDSGGSPANMSPPSAYDSEDKKYQNAYWQRLTTDENPVETDALGRIRLDVPLEENGNPRTFALVERTVTYPHYEQLSENKVWWVLWTGDGNNTPLGKFSGIQTVGDNYSDTGFGVDQSDKSQELYIKNRLTPLTEHFKVYKYDEDKKTALKSIPSGPNVNFVLYNYLGGSDLSGLKIKPGSTGSEVYWNKLGDYWGEDDASIKLFNVQASKEDSYYALVEQNNYHPGYQLPTGHWTFKSTANNEKGYHLADFNYHGADDPGLITPDDPDNPEPGHYVLLNQKKSVDFSFWKINPEEKRLALAQFELYQIDPENPDGDQDPTKPNTRWKLLDQAVSQDGGTNHGKVTFSSLKAGDYLLLEKKSPEGYELPGGWWTFTIDPTGATIQAQIKNLTGHGDYQPAFSINANDEVPHSVQNFRKMTIPRAGRAGLILPTVLGIVIVGLGILTAIYKPKKSKID</sequence>
<organism evidence="5 6">
    <name type="scientific">Enterococcus pallens ATCC BAA-351</name>
    <dbReference type="NCBI Taxonomy" id="1158607"/>
    <lineage>
        <taxon>Bacteria</taxon>
        <taxon>Bacillati</taxon>
        <taxon>Bacillota</taxon>
        <taxon>Bacilli</taxon>
        <taxon>Lactobacillales</taxon>
        <taxon>Enterococcaceae</taxon>
        <taxon>Enterococcus</taxon>
    </lineage>
</organism>
<feature type="compositionally biased region" description="Polar residues" evidence="1">
    <location>
        <begin position="37"/>
        <end position="52"/>
    </location>
</feature>
<keyword evidence="2" id="KW-1133">Transmembrane helix</keyword>
<evidence type="ECO:0000313" key="6">
    <source>
        <dbReference type="Proteomes" id="UP000013782"/>
    </source>
</evidence>
<evidence type="ECO:0000256" key="2">
    <source>
        <dbReference type="SAM" id="Phobius"/>
    </source>
</evidence>
<dbReference type="Pfam" id="PF17802">
    <property type="entry name" value="SpaA"/>
    <property type="match status" value="2"/>
</dbReference>
<feature type="signal peptide" evidence="3">
    <location>
        <begin position="1"/>
        <end position="32"/>
    </location>
</feature>
<dbReference type="eggNOG" id="COG4932">
    <property type="taxonomic scope" value="Bacteria"/>
</dbReference>
<dbReference type="Proteomes" id="UP000013782">
    <property type="component" value="Unassembled WGS sequence"/>
</dbReference>